<proteinExistence type="predicted"/>
<comment type="caution">
    <text evidence="2">The sequence shown here is derived from an EMBL/GenBank/DDBJ whole genome shotgun (WGS) entry which is preliminary data.</text>
</comment>
<evidence type="ECO:0000313" key="2">
    <source>
        <dbReference type="EMBL" id="KAJ8460877.1"/>
    </source>
</evidence>
<protein>
    <submittedName>
        <fullName evidence="2">Uncharacterized protein</fullName>
    </submittedName>
</protein>
<feature type="region of interest" description="Disordered" evidence="1">
    <location>
        <begin position="1"/>
        <end position="24"/>
    </location>
</feature>
<dbReference type="Proteomes" id="UP001222027">
    <property type="component" value="Unassembled WGS sequence"/>
</dbReference>
<dbReference type="EMBL" id="JAQQAF010000009">
    <property type="protein sequence ID" value="KAJ8460877.1"/>
    <property type="molecule type" value="Genomic_DNA"/>
</dbReference>
<dbReference type="AlphaFoldDB" id="A0AAV8PQW9"/>
<name>A0AAV8PQW9_ENSVE</name>
<organism evidence="2 3">
    <name type="scientific">Ensete ventricosum</name>
    <name type="common">Abyssinian banana</name>
    <name type="synonym">Musa ensete</name>
    <dbReference type="NCBI Taxonomy" id="4639"/>
    <lineage>
        <taxon>Eukaryota</taxon>
        <taxon>Viridiplantae</taxon>
        <taxon>Streptophyta</taxon>
        <taxon>Embryophyta</taxon>
        <taxon>Tracheophyta</taxon>
        <taxon>Spermatophyta</taxon>
        <taxon>Magnoliopsida</taxon>
        <taxon>Liliopsida</taxon>
        <taxon>Zingiberales</taxon>
        <taxon>Musaceae</taxon>
        <taxon>Ensete</taxon>
    </lineage>
</organism>
<gene>
    <name evidence="2" type="ORF">OPV22_033803</name>
</gene>
<accession>A0AAV8PQW9</accession>
<keyword evidence="3" id="KW-1185">Reference proteome</keyword>
<evidence type="ECO:0000313" key="3">
    <source>
        <dbReference type="Proteomes" id="UP001222027"/>
    </source>
</evidence>
<evidence type="ECO:0000256" key="1">
    <source>
        <dbReference type="SAM" id="MobiDB-lite"/>
    </source>
</evidence>
<sequence>MKSWGAMMTSPSNGTDHVIDGDPEEGWTHALGSLTIFVVEEGAGEKQQVLMEEATGARSRRDKKVAILPNKFGAVVMRM</sequence>
<reference evidence="2 3" key="1">
    <citation type="submission" date="2022-12" db="EMBL/GenBank/DDBJ databases">
        <title>Chromosome-scale assembly of the Ensete ventricosum genome.</title>
        <authorList>
            <person name="Dussert Y."/>
            <person name="Stocks J."/>
            <person name="Wendawek A."/>
            <person name="Woldeyes F."/>
            <person name="Nichols R.A."/>
            <person name="Borrell J.S."/>
        </authorList>
    </citation>
    <scope>NUCLEOTIDE SEQUENCE [LARGE SCALE GENOMIC DNA]</scope>
    <source>
        <strain evidence="3">cv. Maze</strain>
        <tissue evidence="2">Seeds</tissue>
    </source>
</reference>